<keyword evidence="1" id="KW-0812">Transmembrane</keyword>
<accession>A0A7I8IIH1</accession>
<proteinExistence type="predicted"/>
<dbReference type="EMBL" id="LR743590">
    <property type="protein sequence ID" value="CAA2617257.1"/>
    <property type="molecule type" value="Genomic_DNA"/>
</dbReference>
<evidence type="ECO:0000313" key="2">
    <source>
        <dbReference type="EMBL" id="CAA2617257.1"/>
    </source>
</evidence>
<evidence type="ECO:0000313" key="4">
    <source>
        <dbReference type="Proteomes" id="UP000663760"/>
    </source>
</evidence>
<sequence>MRVSLHAGARGFDLKLRAAFTPPLGWLSGVGSRFSAVLRLRGFIIEVRSEAPGLLRRFSFGSRLRRLFGGVLRRRTWSRHSGTDAVPAETPRRCRRSVFDRLRGIRLRPSDKKRVSCLSRAVLSKARVYTERNHRFSWIFIFGSLLIFYEVTSTNFFVNL</sequence>
<organism evidence="2">
    <name type="scientific">Spirodela intermedia</name>
    <name type="common">Intermediate duckweed</name>
    <dbReference type="NCBI Taxonomy" id="51605"/>
    <lineage>
        <taxon>Eukaryota</taxon>
        <taxon>Viridiplantae</taxon>
        <taxon>Streptophyta</taxon>
        <taxon>Embryophyta</taxon>
        <taxon>Tracheophyta</taxon>
        <taxon>Spermatophyta</taxon>
        <taxon>Magnoliopsida</taxon>
        <taxon>Liliopsida</taxon>
        <taxon>Araceae</taxon>
        <taxon>Lemnoideae</taxon>
        <taxon>Spirodela</taxon>
    </lineage>
</organism>
<dbReference type="Proteomes" id="UP000663760">
    <property type="component" value="Chromosome 3"/>
</dbReference>
<reference evidence="2" key="1">
    <citation type="submission" date="2019-12" db="EMBL/GenBank/DDBJ databases">
        <authorList>
            <person name="Scholz U."/>
            <person name="Mascher M."/>
            <person name="Fiebig A."/>
        </authorList>
    </citation>
    <scope>NUCLEOTIDE SEQUENCE</scope>
</reference>
<gene>
    <name evidence="2" type="ORF">SI7747_03003426</name>
    <name evidence="3" type="ORF">SI8410_03003764</name>
</gene>
<protein>
    <submittedName>
        <fullName evidence="2">Uncharacterized protein</fullName>
    </submittedName>
</protein>
<keyword evidence="1" id="KW-0472">Membrane</keyword>
<dbReference type="AlphaFoldDB" id="A0A7I8IIH1"/>
<dbReference type="EMBL" id="LR746266">
    <property type="protein sequence ID" value="CAA7392933.1"/>
    <property type="molecule type" value="Genomic_DNA"/>
</dbReference>
<keyword evidence="1" id="KW-1133">Transmembrane helix</keyword>
<evidence type="ECO:0000313" key="3">
    <source>
        <dbReference type="EMBL" id="CAA7392933.1"/>
    </source>
</evidence>
<evidence type="ECO:0000256" key="1">
    <source>
        <dbReference type="SAM" id="Phobius"/>
    </source>
</evidence>
<feature type="transmembrane region" description="Helical" evidence="1">
    <location>
        <begin position="136"/>
        <end position="158"/>
    </location>
</feature>
<name>A0A7I8IIH1_SPIIN</name>
<keyword evidence="4" id="KW-1185">Reference proteome</keyword>